<keyword evidence="3" id="KW-0997">Cell inner membrane</keyword>
<comment type="caution">
    <text evidence="9">The sequence shown here is derived from an EMBL/GenBank/DDBJ whole genome shotgun (WGS) entry which is preliminary data.</text>
</comment>
<accession>A0A7V7PMG6</accession>
<evidence type="ECO:0000256" key="6">
    <source>
        <dbReference type="ARBA" id="ARBA00022989"/>
    </source>
</evidence>
<evidence type="ECO:0000256" key="1">
    <source>
        <dbReference type="ARBA" id="ARBA00022448"/>
    </source>
</evidence>
<keyword evidence="1" id="KW-0813">Transport</keyword>
<keyword evidence="6 8" id="KW-1133">Transmembrane helix</keyword>
<keyword evidence="2" id="KW-1003">Cell membrane</keyword>
<keyword evidence="4 8" id="KW-0812">Transmembrane</keyword>
<organism evidence="9 10">
    <name type="scientific">Plantimonas leprariae</name>
    <dbReference type="NCBI Taxonomy" id="2615207"/>
    <lineage>
        <taxon>Bacteria</taxon>
        <taxon>Pseudomonadati</taxon>
        <taxon>Pseudomonadota</taxon>
        <taxon>Alphaproteobacteria</taxon>
        <taxon>Hyphomicrobiales</taxon>
        <taxon>Aurantimonadaceae</taxon>
        <taxon>Plantimonas</taxon>
    </lineage>
</organism>
<dbReference type="InterPro" id="IPR010574">
    <property type="entry name" value="Ala_export_AlaE"/>
</dbReference>
<evidence type="ECO:0000256" key="3">
    <source>
        <dbReference type="ARBA" id="ARBA00022519"/>
    </source>
</evidence>
<sequence length="150" mass="16368">MELSIATRSFLADTLALVTFFTVTSGLNERFVVGMAWEQVLVSRSIGAVLMLPSARPYGLWRNWFLAKARPSTWLGYLLADSAALLLFQVPIYFGIVLAGGADLRSALLGSASFAVLVLVLGRPYGLWLEFVRRRFGLDGPGRKPMSLGG</sequence>
<dbReference type="Proteomes" id="UP000432089">
    <property type="component" value="Unassembled WGS sequence"/>
</dbReference>
<feature type="transmembrane region" description="Helical" evidence="8">
    <location>
        <begin position="74"/>
        <end position="96"/>
    </location>
</feature>
<protein>
    <submittedName>
        <fullName evidence="9">L-alanine exporter AlaE</fullName>
    </submittedName>
</protein>
<dbReference type="GO" id="GO:0016020">
    <property type="term" value="C:membrane"/>
    <property type="evidence" value="ECO:0007669"/>
    <property type="project" value="InterPro"/>
</dbReference>
<evidence type="ECO:0000256" key="4">
    <source>
        <dbReference type="ARBA" id="ARBA00022692"/>
    </source>
</evidence>
<proteinExistence type="predicted"/>
<dbReference type="RefSeq" id="WP_150971522.1">
    <property type="nucleotide sequence ID" value="NZ_VZDO01000014.1"/>
</dbReference>
<dbReference type="AlphaFoldDB" id="A0A7V7PMG6"/>
<evidence type="ECO:0000256" key="2">
    <source>
        <dbReference type="ARBA" id="ARBA00022475"/>
    </source>
</evidence>
<feature type="transmembrane region" description="Helical" evidence="8">
    <location>
        <begin position="108"/>
        <end position="128"/>
    </location>
</feature>
<gene>
    <name evidence="9" type="primary">alaE</name>
    <name evidence="9" type="ORF">F6X38_16505</name>
</gene>
<dbReference type="EMBL" id="VZDO01000014">
    <property type="protein sequence ID" value="KAB0678029.1"/>
    <property type="molecule type" value="Genomic_DNA"/>
</dbReference>
<dbReference type="GO" id="GO:0034639">
    <property type="term" value="F:L-amino acid efflux transmembrane transporter activity"/>
    <property type="evidence" value="ECO:0007669"/>
    <property type="project" value="InterPro"/>
</dbReference>
<keyword evidence="7 8" id="KW-0472">Membrane</keyword>
<keyword evidence="5" id="KW-0029">Amino-acid transport</keyword>
<evidence type="ECO:0000313" key="9">
    <source>
        <dbReference type="EMBL" id="KAB0678029.1"/>
    </source>
</evidence>
<reference evidence="9 10" key="1">
    <citation type="submission" date="2019-09" db="EMBL/GenBank/DDBJ databases">
        <title>YIM 132180 draft genome.</title>
        <authorList>
            <person name="Zhang K."/>
        </authorList>
    </citation>
    <scope>NUCLEOTIDE SEQUENCE [LARGE SCALE GENOMIC DNA]</scope>
    <source>
        <strain evidence="9 10">YIM 132180</strain>
    </source>
</reference>
<evidence type="ECO:0000256" key="7">
    <source>
        <dbReference type="ARBA" id="ARBA00023136"/>
    </source>
</evidence>
<evidence type="ECO:0000313" key="10">
    <source>
        <dbReference type="Proteomes" id="UP000432089"/>
    </source>
</evidence>
<evidence type="ECO:0000256" key="5">
    <source>
        <dbReference type="ARBA" id="ARBA00022970"/>
    </source>
</evidence>
<keyword evidence="10" id="KW-1185">Reference proteome</keyword>
<dbReference type="Pfam" id="PF06610">
    <property type="entry name" value="AlaE"/>
    <property type="match status" value="1"/>
</dbReference>
<name>A0A7V7PMG6_9HYPH</name>
<evidence type="ECO:0000256" key="8">
    <source>
        <dbReference type="SAM" id="Phobius"/>
    </source>
</evidence>